<sequence>MTAGNVLTSAIQLTLPIQQADDLTLQNFYGANNPLLLDSLSHALQQRQQQFFYLYGESGCGKSHLLKACCHLLFDHGGHASFIPLEQTSLFSPDVLDNLETQDLVCIDDLQAICGQLKWETALFDLYNRIKEQGKTILILSANQSPRHLPIQLNDLRSRLSWGEIHKLQPLNEQQKLTALQQRAYQRGLELPDEVGLFLLKRLERDSKSLFDTLQKLDQASLQAQRKLTIPFVKHCLQL</sequence>
<comment type="caution">
    <text evidence="3">The sequence shown here is derived from an EMBL/GenBank/DDBJ whole genome shotgun (WGS) entry which is preliminary data.</text>
</comment>
<dbReference type="SUPFAM" id="SSF52540">
    <property type="entry name" value="P-loop containing nucleoside triphosphate hydrolases"/>
    <property type="match status" value="1"/>
</dbReference>
<dbReference type="GO" id="GO:0032297">
    <property type="term" value="P:negative regulation of DNA-templated DNA replication initiation"/>
    <property type="evidence" value="ECO:0007669"/>
    <property type="project" value="InterPro"/>
</dbReference>
<dbReference type="Pfam" id="PF00308">
    <property type="entry name" value="Bac_DnaA"/>
    <property type="match status" value="1"/>
</dbReference>
<dbReference type="Proteomes" id="UP000294619">
    <property type="component" value="Unassembled WGS sequence"/>
</dbReference>
<dbReference type="EMBL" id="VDGV01000089">
    <property type="protein sequence ID" value="TNG89825.1"/>
    <property type="molecule type" value="Genomic_DNA"/>
</dbReference>
<dbReference type="Gene3D" id="3.40.50.300">
    <property type="entry name" value="P-loop containing nucleotide triphosphate hydrolases"/>
    <property type="match status" value="1"/>
</dbReference>
<dbReference type="PANTHER" id="PTHR30050:SF5">
    <property type="entry name" value="DNAA REGULATORY INACTIVATOR HDA"/>
    <property type="match status" value="1"/>
</dbReference>
<evidence type="ECO:0000259" key="2">
    <source>
        <dbReference type="SMART" id="SM00382"/>
    </source>
</evidence>
<dbReference type="InterPro" id="IPR013317">
    <property type="entry name" value="DnaA_dom"/>
</dbReference>
<proteinExistence type="inferred from homology"/>
<evidence type="ECO:0000256" key="1">
    <source>
        <dbReference type="RuleBase" id="RU004227"/>
    </source>
</evidence>
<dbReference type="Pfam" id="PF22688">
    <property type="entry name" value="Hda_lid"/>
    <property type="match status" value="1"/>
</dbReference>
<dbReference type="Proteomes" id="UP000305526">
    <property type="component" value="Unassembled WGS sequence"/>
</dbReference>
<dbReference type="RefSeq" id="WP_132965525.1">
    <property type="nucleotide sequence ID" value="NZ_LEKL01000078.1"/>
</dbReference>
<evidence type="ECO:0000313" key="4">
    <source>
        <dbReference type="EMBL" id="TNG89825.1"/>
    </source>
</evidence>
<dbReference type="InterPro" id="IPR003593">
    <property type="entry name" value="AAA+_ATPase"/>
</dbReference>
<dbReference type="InterPro" id="IPR017788">
    <property type="entry name" value="Hda"/>
</dbReference>
<protein>
    <submittedName>
        <fullName evidence="4">DnaA regulatory inactivator Hda</fullName>
    </submittedName>
    <submittedName>
        <fullName evidence="3">Regulatory inactivation of DnaA Hda protein</fullName>
    </submittedName>
</protein>
<dbReference type="PANTHER" id="PTHR30050">
    <property type="entry name" value="CHROMOSOMAL REPLICATION INITIATOR PROTEIN DNAA"/>
    <property type="match status" value="1"/>
</dbReference>
<gene>
    <name evidence="3" type="ORF">EDC16_10335</name>
    <name evidence="4" type="ORF">FHQ21_09700</name>
</gene>
<keyword evidence="6" id="KW-1185">Reference proteome</keyword>
<name>A0A4R3YDY0_9PAST</name>
<dbReference type="NCBIfam" id="NF005982">
    <property type="entry name" value="PRK08084.1"/>
    <property type="match status" value="1"/>
</dbReference>
<organism evidence="3 5">
    <name type="scientific">Testudinibacter aquarius</name>
    <dbReference type="NCBI Taxonomy" id="1524974"/>
    <lineage>
        <taxon>Bacteria</taxon>
        <taxon>Pseudomonadati</taxon>
        <taxon>Pseudomonadota</taxon>
        <taxon>Gammaproteobacteria</taxon>
        <taxon>Pasteurellales</taxon>
        <taxon>Pasteurellaceae</taxon>
        <taxon>Testudinibacter</taxon>
    </lineage>
</organism>
<dbReference type="InterPro" id="IPR027417">
    <property type="entry name" value="P-loop_NTPase"/>
</dbReference>
<reference evidence="4 6" key="2">
    <citation type="submission" date="2019-05" db="EMBL/GenBank/DDBJ databases">
        <title>Pasteurellaceae isolates from reptiles.</title>
        <authorList>
            <person name="Bojesen A.M."/>
            <person name="Lund E."/>
        </authorList>
    </citation>
    <scope>NUCLEOTIDE SEQUENCE [LARGE SCALE GENOMIC DNA]</scope>
    <source>
        <strain evidence="4 6">ELNT2x</strain>
    </source>
</reference>
<dbReference type="EMBL" id="SMCP01000003">
    <property type="protein sequence ID" value="TCV88683.1"/>
    <property type="molecule type" value="Genomic_DNA"/>
</dbReference>
<dbReference type="InterPro" id="IPR055199">
    <property type="entry name" value="Hda_lid"/>
</dbReference>
<dbReference type="CDD" id="cd00009">
    <property type="entry name" value="AAA"/>
    <property type="match status" value="1"/>
</dbReference>
<feature type="domain" description="AAA+ ATPase" evidence="2">
    <location>
        <begin position="48"/>
        <end position="166"/>
    </location>
</feature>
<dbReference type="InterPro" id="IPR020591">
    <property type="entry name" value="Chromosome_initiator_DnaA-like"/>
</dbReference>
<comment type="similarity">
    <text evidence="1">Belongs to the DnaA family.</text>
</comment>
<dbReference type="SMART" id="SM00382">
    <property type="entry name" value="AAA"/>
    <property type="match status" value="1"/>
</dbReference>
<dbReference type="GO" id="GO:0006270">
    <property type="term" value="P:DNA replication initiation"/>
    <property type="evidence" value="ECO:0007669"/>
    <property type="project" value="TreeGrafter"/>
</dbReference>
<dbReference type="PRINTS" id="PR00051">
    <property type="entry name" value="DNAA"/>
</dbReference>
<keyword evidence="1" id="KW-0235">DNA replication</keyword>
<accession>A0A4R3YDY0</accession>
<dbReference type="AlphaFoldDB" id="A0A4R3YDY0"/>
<dbReference type="NCBIfam" id="TIGR03420">
    <property type="entry name" value="DnaA_homol_Hda"/>
    <property type="match status" value="1"/>
</dbReference>
<dbReference type="Gene3D" id="1.10.8.60">
    <property type="match status" value="1"/>
</dbReference>
<evidence type="ECO:0000313" key="5">
    <source>
        <dbReference type="Proteomes" id="UP000294619"/>
    </source>
</evidence>
<reference evidence="3 5" key="1">
    <citation type="submission" date="2019-03" db="EMBL/GenBank/DDBJ databases">
        <title>Genomic Encyclopedia of Type Strains, Phase IV (KMG-IV): sequencing the most valuable type-strain genomes for metagenomic binning, comparative biology and taxonomic classification.</title>
        <authorList>
            <person name="Goeker M."/>
        </authorList>
    </citation>
    <scope>NUCLEOTIDE SEQUENCE [LARGE SCALE GENOMIC DNA]</scope>
    <source>
        <strain evidence="3 5">DSM 28140</strain>
    </source>
</reference>
<evidence type="ECO:0000313" key="6">
    <source>
        <dbReference type="Proteomes" id="UP000305526"/>
    </source>
</evidence>
<evidence type="ECO:0000313" key="3">
    <source>
        <dbReference type="EMBL" id="TCV88683.1"/>
    </source>
</evidence>